<evidence type="ECO:0000256" key="9">
    <source>
        <dbReference type="ARBA" id="ARBA00023010"/>
    </source>
</evidence>
<keyword evidence="7" id="KW-0653">Protein transport</keyword>
<evidence type="ECO:0000256" key="11">
    <source>
        <dbReference type="ARBA" id="ARBA00023136"/>
    </source>
</evidence>
<keyword evidence="5" id="KW-0812">Transmembrane</keyword>
<sequence>MPGLILICRRGSTSLKLPCRSRPYSFQEPGTSAMSQFDSPPEASTSSGQPKGQYAQAPVVTEDSLRWRPKYVFRPPPLGPGLGPGVRQLRVPAKPKNIVHTITGWDPYAFKLPSYRPGRKMITFIVVTTSLYAGVRYDRKEAKRMAAEYLEQVKEMGRQPIAGMEEVPRCINVLTTTLPEDTERDRSAIYFKKYIKPMLHAAGVDYEIHTGKMPGNLARKLIDEIRTRRLEEEAKRPIEQPVPGTADYVRTVRRLQEIQGGTLIIGHNTLKEYLYALRKGWLSELDLVQAARDNDEPDAALSARLAKLHVFDDPADQLNSDGPNVGNIDDEPAPPVLTRLQPQSAAPEAGSVSRWSSWLKPAVQPPPLPAFELNPPFEVDAPEPTPRILPAPAQLPTQPPIAIVAYDHPLGSMRWWPLKSWRLLFGERERVRRGAETALAILNCHTRPLRGPSDQRYILARTGSELGAVGELEAPQDNFLTEEGKMKDYDYTPLESGTDLDIGSDAELHYIRAFRKWPETIASSRKEWYTQLPKKLALARELARGDREPTKEEVKYPPITETELRQQQLDKERRWQNEEEGWKVTRAGSKVAWDERMEEALYLFVKSSEEE</sequence>
<dbReference type="EMBL" id="BABT02000047">
    <property type="protein sequence ID" value="GAA94865.1"/>
    <property type="molecule type" value="Genomic_DNA"/>
</dbReference>
<keyword evidence="11" id="KW-0472">Membrane</keyword>
<organism evidence="13 14">
    <name type="scientific">Mixia osmundae (strain CBS 9802 / IAM 14324 / JCM 22182 / KY 12970)</name>
    <dbReference type="NCBI Taxonomy" id="764103"/>
    <lineage>
        <taxon>Eukaryota</taxon>
        <taxon>Fungi</taxon>
        <taxon>Dikarya</taxon>
        <taxon>Basidiomycota</taxon>
        <taxon>Pucciniomycotina</taxon>
        <taxon>Mixiomycetes</taxon>
        <taxon>Mixiales</taxon>
        <taxon>Mixiaceae</taxon>
        <taxon>Mixia</taxon>
    </lineage>
</organism>
<gene>
    <name evidence="13" type="primary">Mo01519</name>
    <name evidence="13" type="ORF">E5Q_01519</name>
</gene>
<keyword evidence="6" id="KW-0999">Mitochondrion inner membrane</keyword>
<evidence type="ECO:0000256" key="10">
    <source>
        <dbReference type="ARBA" id="ARBA00023128"/>
    </source>
</evidence>
<dbReference type="Proteomes" id="UP000009131">
    <property type="component" value="Unassembled WGS sequence"/>
</dbReference>
<comment type="similarity">
    <text evidence="2">Belongs to the TIM54 family.</text>
</comment>
<dbReference type="AlphaFoldDB" id="G7DW59"/>
<reference evidence="13 14" key="2">
    <citation type="journal article" date="2012" name="Open Biol.">
        <title>Characteristics of nucleosomes and linker DNA regions on the genome of the basidiomycete Mixia osmundae revealed by mono- and dinucleosome mapping.</title>
        <authorList>
            <person name="Nishida H."/>
            <person name="Kondo S."/>
            <person name="Matsumoto T."/>
            <person name="Suzuki Y."/>
            <person name="Yoshikawa H."/>
            <person name="Taylor T.D."/>
            <person name="Sugiyama J."/>
        </authorList>
    </citation>
    <scope>NUCLEOTIDE SEQUENCE [LARGE SCALE GENOMIC DNA]</scope>
    <source>
        <strain evidence="14">CBS 9802 / IAM 14324 / JCM 22182 / KY 12970</strain>
    </source>
</reference>
<feature type="compositionally biased region" description="Polar residues" evidence="12">
    <location>
        <begin position="28"/>
        <end position="50"/>
    </location>
</feature>
<keyword evidence="4" id="KW-0813">Transport</keyword>
<evidence type="ECO:0000256" key="12">
    <source>
        <dbReference type="SAM" id="MobiDB-lite"/>
    </source>
</evidence>
<evidence type="ECO:0000313" key="14">
    <source>
        <dbReference type="Proteomes" id="UP000009131"/>
    </source>
</evidence>
<keyword evidence="14" id="KW-1185">Reference proteome</keyword>
<dbReference type="eggNOG" id="ENOG502QPMQ">
    <property type="taxonomic scope" value="Eukaryota"/>
</dbReference>
<name>G7DW59_MIXOS</name>
<comment type="caution">
    <text evidence="13">The sequence shown here is derived from an EMBL/GenBank/DDBJ whole genome shotgun (WGS) entry which is preliminary data.</text>
</comment>
<keyword evidence="9" id="KW-0811">Translocation</keyword>
<dbReference type="Pfam" id="PF11711">
    <property type="entry name" value="Tim54"/>
    <property type="match status" value="1"/>
</dbReference>
<accession>G7DW59</accession>
<feature type="region of interest" description="Disordered" evidence="12">
    <location>
        <begin position="28"/>
        <end position="58"/>
    </location>
</feature>
<evidence type="ECO:0000256" key="1">
    <source>
        <dbReference type="ARBA" id="ARBA00004434"/>
    </source>
</evidence>
<keyword evidence="8" id="KW-1133">Transmembrane helix</keyword>
<dbReference type="HOGENOM" id="CLU_033744_0_0_1"/>
<dbReference type="InParanoid" id="G7DW59"/>
<protein>
    <recommendedName>
        <fullName evidence="3">Mitochondrial import inner membrane translocase subunit TIM54</fullName>
    </recommendedName>
</protein>
<dbReference type="RefSeq" id="XP_014565014.1">
    <property type="nucleotide sequence ID" value="XM_014709528.1"/>
</dbReference>
<dbReference type="GO" id="GO:0005743">
    <property type="term" value="C:mitochondrial inner membrane"/>
    <property type="evidence" value="ECO:0007669"/>
    <property type="project" value="UniProtKB-SubCell"/>
</dbReference>
<evidence type="ECO:0000313" key="13">
    <source>
        <dbReference type="EMBL" id="GAA94865.1"/>
    </source>
</evidence>
<dbReference type="OrthoDB" id="5598305at2759"/>
<evidence type="ECO:0000256" key="4">
    <source>
        <dbReference type="ARBA" id="ARBA00022448"/>
    </source>
</evidence>
<dbReference type="InterPro" id="IPR021056">
    <property type="entry name" value="Mt_import_IM_translocase_Tim54"/>
</dbReference>
<evidence type="ECO:0000256" key="8">
    <source>
        <dbReference type="ARBA" id="ARBA00022989"/>
    </source>
</evidence>
<dbReference type="GO" id="GO:0015031">
    <property type="term" value="P:protein transport"/>
    <property type="evidence" value="ECO:0007669"/>
    <property type="project" value="UniProtKB-KW"/>
</dbReference>
<keyword evidence="10" id="KW-0496">Mitochondrion</keyword>
<proteinExistence type="inferred from homology"/>
<evidence type="ECO:0000256" key="5">
    <source>
        <dbReference type="ARBA" id="ARBA00022692"/>
    </source>
</evidence>
<evidence type="ECO:0000256" key="7">
    <source>
        <dbReference type="ARBA" id="ARBA00022927"/>
    </source>
</evidence>
<dbReference type="OMA" id="RNWMIFF"/>
<comment type="subcellular location">
    <subcellularLocation>
        <location evidence="1">Mitochondrion inner membrane</location>
        <topology evidence="1">Single-pass membrane protein</topology>
    </subcellularLocation>
</comment>
<reference evidence="13 14" key="1">
    <citation type="journal article" date="2011" name="J. Gen. Appl. Microbiol.">
        <title>Draft genome sequencing of the enigmatic basidiomycete Mixia osmundae.</title>
        <authorList>
            <person name="Nishida H."/>
            <person name="Nagatsuka Y."/>
            <person name="Sugiyama J."/>
        </authorList>
    </citation>
    <scope>NUCLEOTIDE SEQUENCE [LARGE SCALE GENOMIC DNA]</scope>
    <source>
        <strain evidence="14">CBS 9802 / IAM 14324 / JCM 22182 / KY 12970</strain>
    </source>
</reference>
<evidence type="ECO:0000256" key="2">
    <source>
        <dbReference type="ARBA" id="ARBA00006355"/>
    </source>
</evidence>
<evidence type="ECO:0000256" key="6">
    <source>
        <dbReference type="ARBA" id="ARBA00022792"/>
    </source>
</evidence>
<evidence type="ECO:0000256" key="3">
    <source>
        <dbReference type="ARBA" id="ARBA00020796"/>
    </source>
</evidence>
<dbReference type="STRING" id="764103.G7DW59"/>